<name>A0A916XEI3_9SPHI</name>
<comment type="caution">
    <text evidence="1">The sequence shown here is derived from an EMBL/GenBank/DDBJ whole genome shotgun (WGS) entry which is preliminary data.</text>
</comment>
<reference evidence="1" key="2">
    <citation type="submission" date="2020-09" db="EMBL/GenBank/DDBJ databases">
        <authorList>
            <person name="Sun Q."/>
            <person name="Zhou Y."/>
        </authorList>
    </citation>
    <scope>NUCLEOTIDE SEQUENCE</scope>
    <source>
        <strain evidence="1">CGMCC 1.15343</strain>
    </source>
</reference>
<dbReference type="Proteomes" id="UP000651668">
    <property type="component" value="Unassembled WGS sequence"/>
</dbReference>
<protein>
    <submittedName>
        <fullName evidence="1">Uncharacterized protein</fullName>
    </submittedName>
</protein>
<dbReference type="AlphaFoldDB" id="A0A916XEI3"/>
<evidence type="ECO:0000313" key="2">
    <source>
        <dbReference type="Proteomes" id="UP000651668"/>
    </source>
</evidence>
<gene>
    <name evidence="1" type="ORF">GCM10011387_21300</name>
</gene>
<dbReference type="EMBL" id="BMIL01000006">
    <property type="protein sequence ID" value="GGC67632.1"/>
    <property type="molecule type" value="Genomic_DNA"/>
</dbReference>
<accession>A0A916XEI3</accession>
<evidence type="ECO:0000313" key="1">
    <source>
        <dbReference type="EMBL" id="GGC67632.1"/>
    </source>
</evidence>
<keyword evidence="2" id="KW-1185">Reference proteome</keyword>
<sequence>MYEDELVAVATFSGTRLMKRQGEGYRSAELIRFATKPGVTVTGGLTKLIKHFANQVQTNDIMSYADRDWSTGDGYKAAGFTLHSAVPPAYLWLDTSTSKRYFEHRLPNALNITVATGENQDDVRFIRLFNTGSLKYILYL</sequence>
<reference evidence="1" key="1">
    <citation type="journal article" date="2014" name="Int. J. Syst. Evol. Microbiol.">
        <title>Complete genome sequence of Corynebacterium casei LMG S-19264T (=DSM 44701T), isolated from a smear-ripened cheese.</title>
        <authorList>
            <consortium name="US DOE Joint Genome Institute (JGI-PGF)"/>
            <person name="Walter F."/>
            <person name="Albersmeier A."/>
            <person name="Kalinowski J."/>
            <person name="Ruckert C."/>
        </authorList>
    </citation>
    <scope>NUCLEOTIDE SEQUENCE</scope>
    <source>
        <strain evidence="1">CGMCC 1.15343</strain>
    </source>
</reference>
<proteinExistence type="predicted"/>
<organism evidence="1 2">
    <name type="scientific">Pedobacter quisquiliarum</name>
    <dbReference type="NCBI Taxonomy" id="1834438"/>
    <lineage>
        <taxon>Bacteria</taxon>
        <taxon>Pseudomonadati</taxon>
        <taxon>Bacteroidota</taxon>
        <taxon>Sphingobacteriia</taxon>
        <taxon>Sphingobacteriales</taxon>
        <taxon>Sphingobacteriaceae</taxon>
        <taxon>Pedobacter</taxon>
    </lineage>
</organism>